<keyword evidence="1" id="KW-0560">Oxidoreductase</keyword>
<evidence type="ECO:0000259" key="3">
    <source>
        <dbReference type="Pfam" id="PF22725"/>
    </source>
</evidence>
<dbReference type="Pfam" id="PF01408">
    <property type="entry name" value="GFO_IDH_MocA"/>
    <property type="match status" value="1"/>
</dbReference>
<accession>A0A6J7GYM1</accession>
<protein>
    <submittedName>
        <fullName evidence="4">Unannotated protein</fullName>
    </submittedName>
</protein>
<dbReference type="InterPro" id="IPR000683">
    <property type="entry name" value="Gfo/Idh/MocA-like_OxRdtase_N"/>
</dbReference>
<dbReference type="Pfam" id="PF22725">
    <property type="entry name" value="GFO_IDH_MocA_C3"/>
    <property type="match status" value="1"/>
</dbReference>
<proteinExistence type="predicted"/>
<feature type="domain" description="GFO/IDH/MocA-like oxidoreductase" evidence="3">
    <location>
        <begin position="144"/>
        <end position="244"/>
    </location>
</feature>
<feature type="domain" description="Gfo/Idh/MocA-like oxidoreductase N-terminal" evidence="2">
    <location>
        <begin position="15"/>
        <end position="134"/>
    </location>
</feature>
<dbReference type="InterPro" id="IPR050463">
    <property type="entry name" value="Gfo/Idh/MocA_oxidrdct_glycsds"/>
</dbReference>
<name>A0A6J7GYM1_9ZZZZ</name>
<reference evidence="4" key="1">
    <citation type="submission" date="2020-05" db="EMBL/GenBank/DDBJ databases">
        <authorList>
            <person name="Chiriac C."/>
            <person name="Salcher M."/>
            <person name="Ghai R."/>
            <person name="Kavagutti S V."/>
        </authorList>
    </citation>
    <scope>NUCLEOTIDE SEQUENCE</scope>
</reference>
<dbReference type="PANTHER" id="PTHR43818:SF11">
    <property type="entry name" value="BCDNA.GH03377"/>
    <property type="match status" value="1"/>
</dbReference>
<dbReference type="EMBL" id="CAFBMX010000001">
    <property type="protein sequence ID" value="CAB4913687.1"/>
    <property type="molecule type" value="Genomic_DNA"/>
</dbReference>
<dbReference type="GO" id="GO:0000166">
    <property type="term" value="F:nucleotide binding"/>
    <property type="evidence" value="ECO:0007669"/>
    <property type="project" value="InterPro"/>
</dbReference>
<dbReference type="Gene3D" id="3.30.360.10">
    <property type="entry name" value="Dihydrodipicolinate Reductase, domain 2"/>
    <property type="match status" value="1"/>
</dbReference>
<dbReference type="InterPro" id="IPR036291">
    <property type="entry name" value="NAD(P)-bd_dom_sf"/>
</dbReference>
<evidence type="ECO:0000313" key="4">
    <source>
        <dbReference type="EMBL" id="CAB4913687.1"/>
    </source>
</evidence>
<dbReference type="SUPFAM" id="SSF51735">
    <property type="entry name" value="NAD(P)-binding Rossmann-fold domains"/>
    <property type="match status" value="1"/>
</dbReference>
<dbReference type="AlphaFoldDB" id="A0A6J7GYM1"/>
<gene>
    <name evidence="4" type="ORF">UFOPK3674_00084</name>
</gene>
<sequence>MDRMRSEGTPPGTLGIGVVGAGSVALRHHLPVLARQRGAEVVAIADPDAQSLAAALALAPAARGEATHTALLADPRVDVVAVLTPPASHAQIAIAALEAGRHVFLEKPLAASMDDARAIARAADEAGRVVGVGFVYRRHRLVTEALDLVRAGALGRLRSIIGTMTGAGRADPRRGGALLDLASHHVDLWRLFTGTEVTSAHAVAGNDCAVLSARMGDGTAVSVTVGDALGANHELRLLGDAGTITLRLDRFDGLDLVPAGALPGDPPLRLRRGLASMRSLPAMVRSHRAGGDLSAAFAAEWRDLLSAVRGERPFQPDASDGFLALEAILQAEVAG</sequence>
<organism evidence="4">
    <name type="scientific">freshwater metagenome</name>
    <dbReference type="NCBI Taxonomy" id="449393"/>
    <lineage>
        <taxon>unclassified sequences</taxon>
        <taxon>metagenomes</taxon>
        <taxon>ecological metagenomes</taxon>
    </lineage>
</organism>
<evidence type="ECO:0000259" key="2">
    <source>
        <dbReference type="Pfam" id="PF01408"/>
    </source>
</evidence>
<dbReference type="Gene3D" id="3.40.50.720">
    <property type="entry name" value="NAD(P)-binding Rossmann-like Domain"/>
    <property type="match status" value="1"/>
</dbReference>
<evidence type="ECO:0000256" key="1">
    <source>
        <dbReference type="ARBA" id="ARBA00023002"/>
    </source>
</evidence>
<dbReference type="InterPro" id="IPR055170">
    <property type="entry name" value="GFO_IDH_MocA-like_dom"/>
</dbReference>
<dbReference type="GO" id="GO:0016491">
    <property type="term" value="F:oxidoreductase activity"/>
    <property type="evidence" value="ECO:0007669"/>
    <property type="project" value="UniProtKB-KW"/>
</dbReference>
<dbReference type="PANTHER" id="PTHR43818">
    <property type="entry name" value="BCDNA.GH03377"/>
    <property type="match status" value="1"/>
</dbReference>
<dbReference type="SUPFAM" id="SSF55347">
    <property type="entry name" value="Glyceraldehyde-3-phosphate dehydrogenase-like, C-terminal domain"/>
    <property type="match status" value="1"/>
</dbReference>